<dbReference type="GO" id="GO:0015473">
    <property type="term" value="F:fimbrial usher porin activity"/>
    <property type="evidence" value="ECO:0007669"/>
    <property type="project" value="InterPro"/>
</dbReference>
<dbReference type="InterPro" id="IPR025949">
    <property type="entry name" value="PapC-like_C"/>
</dbReference>
<dbReference type="AlphaFoldDB" id="A0A8I0MM44"/>
<evidence type="ECO:0000313" key="12">
    <source>
        <dbReference type="EMBL" id="MBE0129379.1"/>
    </source>
</evidence>
<keyword evidence="4" id="KW-1134">Transmembrane beta strand</keyword>
<comment type="similarity">
    <text evidence="2">Belongs to the fimbrial export usher family.</text>
</comment>
<dbReference type="SUPFAM" id="SSF141729">
    <property type="entry name" value="FimD N-terminal domain-like"/>
    <property type="match status" value="1"/>
</dbReference>
<dbReference type="FunFam" id="2.60.40.3110:FF:000001">
    <property type="entry name" value="Putative fimbrial outer membrane usher"/>
    <property type="match status" value="1"/>
</dbReference>
<keyword evidence="6 9" id="KW-0732">Signal</keyword>
<evidence type="ECO:0000256" key="5">
    <source>
        <dbReference type="ARBA" id="ARBA00022692"/>
    </source>
</evidence>
<comment type="subcellular location">
    <subcellularLocation>
        <location evidence="1">Cell outer membrane</location>
        <topology evidence="1">Multi-pass membrane protein</topology>
    </subcellularLocation>
</comment>
<evidence type="ECO:0000256" key="9">
    <source>
        <dbReference type="SAM" id="SignalP"/>
    </source>
</evidence>
<reference evidence="12" key="1">
    <citation type="submission" date="2019-07" db="EMBL/GenBank/DDBJ databases">
        <title>KPC-2 carbapenem resistent Enterobacterales isolates from Germany.</title>
        <authorList>
            <person name="Yao Y."/>
            <person name="Falgenhauer L."/>
            <person name="Imirzalioglu C."/>
            <person name="Chakraborty T."/>
        </authorList>
    </citation>
    <scope>NUCLEOTIDE SEQUENCE</scope>
    <source>
        <strain evidence="12">CA13304</strain>
    </source>
</reference>
<feature type="chain" id="PRO_5034049257" evidence="9">
    <location>
        <begin position="24"/>
        <end position="847"/>
    </location>
</feature>
<dbReference type="GO" id="GO:0009279">
    <property type="term" value="C:cell outer membrane"/>
    <property type="evidence" value="ECO:0007669"/>
    <property type="project" value="UniProtKB-SubCell"/>
</dbReference>
<dbReference type="PANTHER" id="PTHR30451:SF20">
    <property type="entry name" value="FIMBRIAE USHER"/>
    <property type="match status" value="1"/>
</dbReference>
<evidence type="ECO:0000256" key="8">
    <source>
        <dbReference type="ARBA" id="ARBA00023237"/>
    </source>
</evidence>
<dbReference type="OrthoDB" id="6554712at2"/>
<keyword evidence="5" id="KW-0812">Transmembrane</keyword>
<proteinExistence type="inferred from homology"/>
<dbReference type="EMBL" id="VKME01000013">
    <property type="protein sequence ID" value="MBE0129379.1"/>
    <property type="molecule type" value="Genomic_DNA"/>
</dbReference>
<evidence type="ECO:0000256" key="1">
    <source>
        <dbReference type="ARBA" id="ARBA00004571"/>
    </source>
</evidence>
<evidence type="ECO:0000256" key="4">
    <source>
        <dbReference type="ARBA" id="ARBA00022452"/>
    </source>
</evidence>
<dbReference type="InterPro" id="IPR042186">
    <property type="entry name" value="FimD_plug_dom"/>
</dbReference>
<dbReference type="InterPro" id="IPR000015">
    <property type="entry name" value="Fimb_usher"/>
</dbReference>
<gene>
    <name evidence="12" type="ORF">FOT72_15435</name>
</gene>
<dbReference type="RefSeq" id="WP_081093621.1">
    <property type="nucleotide sequence ID" value="NZ_CP014015.2"/>
</dbReference>
<feature type="domain" description="PapC N-terminal" evidence="11">
    <location>
        <begin position="38"/>
        <end position="188"/>
    </location>
</feature>
<dbReference type="Gene3D" id="2.60.40.3110">
    <property type="match status" value="1"/>
</dbReference>
<evidence type="ECO:0000313" key="13">
    <source>
        <dbReference type="Proteomes" id="UP000656723"/>
    </source>
</evidence>
<organism evidence="12 13">
    <name type="scientific">Citrobacter amalonaticus</name>
    <dbReference type="NCBI Taxonomy" id="35703"/>
    <lineage>
        <taxon>Bacteria</taxon>
        <taxon>Pseudomonadati</taxon>
        <taxon>Pseudomonadota</taxon>
        <taxon>Gammaproteobacteria</taxon>
        <taxon>Enterobacterales</taxon>
        <taxon>Enterobacteriaceae</taxon>
        <taxon>Citrobacter</taxon>
    </lineage>
</organism>
<keyword evidence="3" id="KW-0813">Transport</keyword>
<keyword evidence="8" id="KW-0998">Cell outer membrane</keyword>
<dbReference type="Proteomes" id="UP000656723">
    <property type="component" value="Unassembled WGS sequence"/>
</dbReference>
<dbReference type="Gene3D" id="2.60.40.2070">
    <property type="match status" value="1"/>
</dbReference>
<dbReference type="Pfam" id="PF00577">
    <property type="entry name" value="Usher"/>
    <property type="match status" value="1"/>
</dbReference>
<evidence type="ECO:0000256" key="2">
    <source>
        <dbReference type="ARBA" id="ARBA00008064"/>
    </source>
</evidence>
<name>A0A8I0MM44_CITAM</name>
<dbReference type="Pfam" id="PF13953">
    <property type="entry name" value="PapC_C"/>
    <property type="match status" value="1"/>
</dbReference>
<evidence type="ECO:0000256" key="3">
    <source>
        <dbReference type="ARBA" id="ARBA00022448"/>
    </source>
</evidence>
<evidence type="ECO:0000259" key="11">
    <source>
        <dbReference type="Pfam" id="PF13954"/>
    </source>
</evidence>
<evidence type="ECO:0000256" key="7">
    <source>
        <dbReference type="ARBA" id="ARBA00023136"/>
    </source>
</evidence>
<keyword evidence="7" id="KW-0472">Membrane</keyword>
<accession>A0A8I0MM44</accession>
<dbReference type="InterPro" id="IPR025885">
    <property type="entry name" value="PapC_N"/>
</dbReference>
<dbReference type="InterPro" id="IPR043142">
    <property type="entry name" value="PapC-like_C_sf"/>
</dbReference>
<evidence type="ECO:0000256" key="6">
    <source>
        <dbReference type="ARBA" id="ARBA00022729"/>
    </source>
</evidence>
<evidence type="ECO:0000259" key="10">
    <source>
        <dbReference type="Pfam" id="PF13953"/>
    </source>
</evidence>
<dbReference type="PANTHER" id="PTHR30451">
    <property type="entry name" value="OUTER MEMBRANE USHER PROTEIN"/>
    <property type="match status" value="1"/>
</dbReference>
<comment type="caution">
    <text evidence="12">The sequence shown here is derived from an EMBL/GenBank/DDBJ whole genome shotgun (WGS) entry which is preliminary data.</text>
</comment>
<dbReference type="GO" id="GO:0009297">
    <property type="term" value="P:pilus assembly"/>
    <property type="evidence" value="ECO:0007669"/>
    <property type="project" value="InterPro"/>
</dbReference>
<dbReference type="Gene3D" id="3.10.20.410">
    <property type="match status" value="1"/>
</dbReference>
<sequence>MLILLSILLFLLLSILTAQFAVASVVAPPSVGTDEPVEFNAEFIKQPKGQKIDLTRFTDGLKMLPGVYKLTISLNTVQLAVADVEFKMQDDGKNRNVVPCIPFSVFTMINFKKEEINFTQWDSLADSKQCIDVKKIIPESSVDFDSETLQLNISIPQIYINKQPRGSVPSSMWDSGIPALMLGYNMNAYQSENSGYESKSFYTSVNSGLNIGSWYLRHNGSWSWANHSGGKYSVINTYIQHDLAFISGRLVAGQSNTSGQLFDTVPFTGVQVASDERMLPESQRGYAPEIRGIAKTNAKVTVSQSGQKIYETTVSPGSFVIDDLYPTGYGGNLDVTIEEADGTQQNYSIPYSSVSQLLRPGSHRYSFSVGKLRSDSVSGAPQLLEGTFQHGFNNIITAYTGIQASQDYLAVKIGTALGLAIGAVSFDITQSRTKLPASEKENLSGQSYQLSYSKLIDETNSNITLAAYRFSSSGYMDYITAMQTIDALKNQQDSSLVRRQKNRFTLNISQGLPEAWGQIYLSASLADYWGQDNFDRQYQFGYSNRYKWLNYSLNVSRSQDAFGESQTSYFLNFSFPLGSDSIGQSVPQVSLGYNQDTSGRTGEQVMISGSAGADNQYTYNASGAYDSDAHSSGNVGGSWRGSIAQMSGSYSKGSDYSSTSLGMTGTLVAHSGGVTFSPYTGDTFALIEAKGATGASISSYQGTKVDRFGYALFPAQNPYQLDDVIIDPKGMSRDVELKNTSQKIVPRYGAVVKVKFDTEKGTPVLISATQAGKILPFGADVFDDTHHNVGVVAQGSTIYARVAKPKGQLQVRWGEDISSQCVVSYMLTPVEEKGPEVAIQRFSSECH</sequence>
<feature type="domain" description="PapC-like C-terminal" evidence="10">
    <location>
        <begin position="765"/>
        <end position="828"/>
    </location>
</feature>
<protein>
    <submittedName>
        <fullName evidence="12">Fimbrial biogenesis outer membrane usher protein</fullName>
    </submittedName>
</protein>
<dbReference type="InterPro" id="IPR037224">
    <property type="entry name" value="PapC_N_sf"/>
</dbReference>
<dbReference type="Gene3D" id="2.60.40.2610">
    <property type="entry name" value="Outer membrane usher protein FimD, plug domain"/>
    <property type="match status" value="1"/>
</dbReference>
<feature type="signal peptide" evidence="9">
    <location>
        <begin position="1"/>
        <end position="23"/>
    </location>
</feature>
<dbReference type="Pfam" id="PF13954">
    <property type="entry name" value="PapC_N"/>
    <property type="match status" value="1"/>
</dbReference>